<dbReference type="GO" id="GO:0047372">
    <property type="term" value="F:monoacylglycerol lipase activity"/>
    <property type="evidence" value="ECO:0007669"/>
    <property type="project" value="TreeGrafter"/>
</dbReference>
<dbReference type="InterPro" id="IPR029058">
    <property type="entry name" value="AB_hydrolase_fold"/>
</dbReference>
<dbReference type="GO" id="GO:0018785">
    <property type="term" value="F:haloacetate dehalogenase activity"/>
    <property type="evidence" value="ECO:0007669"/>
    <property type="project" value="UniProtKB-EC"/>
</dbReference>
<organism evidence="2 3">
    <name type="scientific">Boseongicola aestuarii</name>
    <dbReference type="NCBI Taxonomy" id="1470561"/>
    <lineage>
        <taxon>Bacteria</taxon>
        <taxon>Pseudomonadati</taxon>
        <taxon>Pseudomonadota</taxon>
        <taxon>Alphaproteobacteria</taxon>
        <taxon>Rhodobacterales</taxon>
        <taxon>Paracoccaceae</taxon>
        <taxon>Boseongicola</taxon>
    </lineage>
</organism>
<dbReference type="EC" id="3.8.1.3" evidence="2"/>
<dbReference type="AlphaFoldDB" id="A0A238IWK5"/>
<reference evidence="2 3" key="1">
    <citation type="submission" date="2017-05" db="EMBL/GenBank/DDBJ databases">
        <authorList>
            <person name="Song R."/>
            <person name="Chenine A.L."/>
            <person name="Ruprecht R.M."/>
        </authorList>
    </citation>
    <scope>NUCLEOTIDE SEQUENCE [LARGE SCALE GENOMIC DNA]</scope>
    <source>
        <strain evidence="2 3">CECT 8489</strain>
    </source>
</reference>
<proteinExistence type="predicted"/>
<dbReference type="Gene3D" id="3.40.50.1820">
    <property type="entry name" value="alpha/beta hydrolase"/>
    <property type="match status" value="1"/>
</dbReference>
<evidence type="ECO:0000259" key="1">
    <source>
        <dbReference type="Pfam" id="PF00561"/>
    </source>
</evidence>
<protein>
    <submittedName>
        <fullName evidence="2">Haloacetate dehalogenase H-1</fullName>
        <ecNumber evidence="2">3.8.1.3</ecNumber>
    </submittedName>
</protein>
<dbReference type="Pfam" id="PF00561">
    <property type="entry name" value="Abhydrolase_1"/>
    <property type="match status" value="1"/>
</dbReference>
<dbReference type="InterPro" id="IPR000639">
    <property type="entry name" value="Epox_hydrolase-like"/>
</dbReference>
<dbReference type="RefSeq" id="WP_093972499.1">
    <property type="nucleotide sequence ID" value="NZ_FXXQ01000001.1"/>
</dbReference>
<dbReference type="PRINTS" id="PR00412">
    <property type="entry name" value="EPOXHYDRLASE"/>
</dbReference>
<sequence length="284" mass="30934">MAVFDHGEIKIAYDVDGAGPPVLLLHGFPQTRAMWAPIAEGLAQDFTVITADLRGYGASSKPDALPDLSNYAFRAMAGDMLALMRALGHERFHLVGHDRGARVAHRLSLDAPDHVMSLTVMDIVPTYDLLAHWSSDVSAAYFHWSYLAQPPPFPEHMIGADPDHFYEACLLGWGGAKVSDFAAIEAYREAWRKPATIAGMTNDYRAALVVDVTHDAEDIGRRFAGPALVLFGATGVMGRLFDVPGTWSGWLEAMTAEAIPGGHFFPDQSPEATLEALRRFLGDV</sequence>
<keyword evidence="2" id="KW-0378">Hydrolase</keyword>
<dbReference type="EMBL" id="FXXQ01000001">
    <property type="protein sequence ID" value="SMX22362.1"/>
    <property type="molecule type" value="Genomic_DNA"/>
</dbReference>
<dbReference type="InterPro" id="IPR000073">
    <property type="entry name" value="AB_hydrolase_1"/>
</dbReference>
<dbReference type="GO" id="GO:0016020">
    <property type="term" value="C:membrane"/>
    <property type="evidence" value="ECO:0007669"/>
    <property type="project" value="TreeGrafter"/>
</dbReference>
<name>A0A238IWK5_9RHOB</name>
<dbReference type="GO" id="GO:0046464">
    <property type="term" value="P:acylglycerol catabolic process"/>
    <property type="evidence" value="ECO:0007669"/>
    <property type="project" value="TreeGrafter"/>
</dbReference>
<feature type="domain" description="AB hydrolase-1" evidence="1">
    <location>
        <begin position="20"/>
        <end position="267"/>
    </location>
</feature>
<evidence type="ECO:0000313" key="2">
    <source>
        <dbReference type="EMBL" id="SMX22362.1"/>
    </source>
</evidence>
<dbReference type="PANTHER" id="PTHR43798">
    <property type="entry name" value="MONOACYLGLYCEROL LIPASE"/>
    <property type="match status" value="1"/>
</dbReference>
<dbReference type="SUPFAM" id="SSF53474">
    <property type="entry name" value="alpha/beta-Hydrolases"/>
    <property type="match status" value="1"/>
</dbReference>
<gene>
    <name evidence="2" type="primary">dehH1</name>
    <name evidence="2" type="ORF">BOA8489_00454</name>
</gene>
<dbReference type="OrthoDB" id="9804723at2"/>
<keyword evidence="3" id="KW-1185">Reference proteome</keyword>
<dbReference type="PANTHER" id="PTHR43798:SF33">
    <property type="entry name" value="HYDROLASE, PUTATIVE (AFU_ORTHOLOGUE AFUA_2G14860)-RELATED"/>
    <property type="match status" value="1"/>
</dbReference>
<dbReference type="InterPro" id="IPR050266">
    <property type="entry name" value="AB_hydrolase_sf"/>
</dbReference>
<accession>A0A238IWK5</accession>
<evidence type="ECO:0000313" key="3">
    <source>
        <dbReference type="Proteomes" id="UP000201838"/>
    </source>
</evidence>
<dbReference type="Proteomes" id="UP000201838">
    <property type="component" value="Unassembled WGS sequence"/>
</dbReference>